<evidence type="ECO:0000256" key="1">
    <source>
        <dbReference type="ARBA" id="ARBA00005901"/>
    </source>
</evidence>
<comment type="function">
    <text evidence="6">Produces ATP from ADP in the presence of a proton gradient across the membrane.</text>
</comment>
<protein>
    <recommendedName>
        <fullName evidence="6">V-type proton ATPase subunit E</fullName>
    </recommendedName>
    <alternativeName>
        <fullName evidence="6">V-ATPase subunit E</fullName>
    </alternativeName>
</protein>
<dbReference type="Proteomes" id="UP000662904">
    <property type="component" value="Chromosome"/>
</dbReference>
<dbReference type="GO" id="GO:0046961">
    <property type="term" value="F:proton-transporting ATPase activity, rotational mechanism"/>
    <property type="evidence" value="ECO:0007669"/>
    <property type="project" value="InterPro"/>
</dbReference>
<keyword evidence="7" id="KW-0175">Coiled coil</keyword>
<sequence length="200" mass="22945">MEGMEKIKERILEDARREADKIIRGAEKEAQNILDHAEKTARQRKKALYEKAQKDSQEARRKTLAMAELEMRKGLLAVKQKMVDTAFERALEKLRNLEGKDYENMIMGMMEKAVETGNEEIILSPNDLKKFKPEFLSTVNQRLSKKGIKSNLKIAEETRNIQGGFILKGEGVEVNNSFESIIRMERDEIESQVAAILFGE</sequence>
<evidence type="ECO:0000256" key="3">
    <source>
        <dbReference type="ARBA" id="ARBA00022781"/>
    </source>
</evidence>
<dbReference type="GO" id="GO:0042777">
    <property type="term" value="P:proton motive force-driven plasma membrane ATP synthesis"/>
    <property type="evidence" value="ECO:0007669"/>
    <property type="project" value="UniProtKB-UniRule"/>
</dbReference>
<keyword evidence="2 6" id="KW-0813">Transport</keyword>
<dbReference type="RefSeq" id="WP_206709258.1">
    <property type="nucleotide sequence ID" value="NZ_CP059066.1"/>
</dbReference>
<dbReference type="GO" id="GO:0046933">
    <property type="term" value="F:proton-transporting ATP synthase activity, rotational mechanism"/>
    <property type="evidence" value="ECO:0007669"/>
    <property type="project" value="UniProtKB-UniRule"/>
</dbReference>
<proteinExistence type="inferred from homology"/>
<dbReference type="Pfam" id="PF01991">
    <property type="entry name" value="vATP-synt_E"/>
    <property type="match status" value="1"/>
</dbReference>
<comment type="similarity">
    <text evidence="1 6">Belongs to the V-ATPase E subunit family.</text>
</comment>
<evidence type="ECO:0000313" key="8">
    <source>
        <dbReference type="EMBL" id="QSQ09066.1"/>
    </source>
</evidence>
<dbReference type="InterPro" id="IPR002842">
    <property type="entry name" value="ATPase_V1_Esu"/>
</dbReference>
<keyword evidence="4 6" id="KW-0406">Ion transport</keyword>
<evidence type="ECO:0000256" key="6">
    <source>
        <dbReference type="HAMAP-Rule" id="MF_00311"/>
    </source>
</evidence>
<dbReference type="HAMAP" id="MF_00311">
    <property type="entry name" value="ATP_synth_E_arch"/>
    <property type="match status" value="1"/>
</dbReference>
<feature type="coiled-coil region" evidence="7">
    <location>
        <begin position="12"/>
        <end position="62"/>
    </location>
</feature>
<accession>A0A8A0RPC7</accession>
<evidence type="ECO:0000256" key="5">
    <source>
        <dbReference type="ARBA" id="ARBA00023310"/>
    </source>
</evidence>
<organism evidence="8 9">
    <name type="scientific">Koleobacter methoxysyntrophicus</name>
    <dbReference type="NCBI Taxonomy" id="2751313"/>
    <lineage>
        <taxon>Bacteria</taxon>
        <taxon>Bacillati</taxon>
        <taxon>Bacillota</taxon>
        <taxon>Clostridia</taxon>
        <taxon>Koleobacterales</taxon>
        <taxon>Koleobacteraceae</taxon>
        <taxon>Koleobacter</taxon>
    </lineage>
</organism>
<gene>
    <name evidence="8" type="primary">atpE_1</name>
    <name evidence="6" type="synonym">atpE</name>
    <name evidence="8" type="ORF">H0A61_01425</name>
</gene>
<name>A0A8A0RPC7_9FIRM</name>
<keyword evidence="9" id="KW-1185">Reference proteome</keyword>
<keyword evidence="3 6" id="KW-0375">Hydrogen ion transport</keyword>
<dbReference type="SUPFAM" id="SSF160527">
    <property type="entry name" value="V-type ATPase subunit E-like"/>
    <property type="match status" value="1"/>
</dbReference>
<evidence type="ECO:0000256" key="4">
    <source>
        <dbReference type="ARBA" id="ARBA00023065"/>
    </source>
</evidence>
<evidence type="ECO:0000313" key="9">
    <source>
        <dbReference type="Proteomes" id="UP000662904"/>
    </source>
</evidence>
<evidence type="ECO:0000256" key="7">
    <source>
        <dbReference type="SAM" id="Coils"/>
    </source>
</evidence>
<dbReference type="KEGG" id="kme:H0A61_01425"/>
<dbReference type="Gene3D" id="3.30.2320.30">
    <property type="entry name" value="ATP synthase, E subunit, C-terminal"/>
    <property type="match status" value="1"/>
</dbReference>
<dbReference type="EMBL" id="CP059066">
    <property type="protein sequence ID" value="QSQ09066.1"/>
    <property type="molecule type" value="Genomic_DNA"/>
</dbReference>
<dbReference type="GO" id="GO:0033178">
    <property type="term" value="C:proton-transporting two-sector ATPase complex, catalytic domain"/>
    <property type="evidence" value="ECO:0007669"/>
    <property type="project" value="InterPro"/>
</dbReference>
<keyword evidence="5 6" id="KW-0066">ATP synthesis</keyword>
<dbReference type="GO" id="GO:0005524">
    <property type="term" value="F:ATP binding"/>
    <property type="evidence" value="ECO:0007669"/>
    <property type="project" value="UniProtKB-UniRule"/>
</dbReference>
<dbReference type="Gene3D" id="1.20.5.620">
    <property type="entry name" value="F1F0 ATP synthase subunit B, membrane domain"/>
    <property type="match status" value="1"/>
</dbReference>
<dbReference type="InterPro" id="IPR028987">
    <property type="entry name" value="ATP_synth_B-like_membr_sf"/>
</dbReference>
<dbReference type="InterPro" id="IPR038495">
    <property type="entry name" value="ATPase_E_C"/>
</dbReference>
<evidence type="ECO:0000256" key="2">
    <source>
        <dbReference type="ARBA" id="ARBA00022448"/>
    </source>
</evidence>
<reference evidence="8" key="1">
    <citation type="submission" date="2020-07" db="EMBL/GenBank/DDBJ databases">
        <title>Koleobacter methoxysyntrophicus gen. nov., sp. nov., a novel anaerobic bacterium isolated from deep subsurface oil field and proposal of Koleobacterales ord. nov. in the phylum Firmicutes.</title>
        <authorList>
            <person name="Sakamoto S."/>
            <person name="Tamaki H."/>
        </authorList>
    </citation>
    <scope>NUCLEOTIDE SEQUENCE</scope>
    <source>
        <strain evidence="8">NRmbB1</strain>
    </source>
</reference>
<dbReference type="SUPFAM" id="SSF81573">
    <property type="entry name" value="F1F0 ATP synthase subunit B, membrane domain"/>
    <property type="match status" value="1"/>
</dbReference>
<dbReference type="AlphaFoldDB" id="A0A8A0RPC7"/>